<evidence type="ECO:0000313" key="2">
    <source>
        <dbReference type="Proteomes" id="UP001519460"/>
    </source>
</evidence>
<comment type="caution">
    <text evidence="1">The sequence shown here is derived from an EMBL/GenBank/DDBJ whole genome shotgun (WGS) entry which is preliminary data.</text>
</comment>
<sequence length="78" mass="8004">PVTMDGVMVFATTVTGQDCDGRAASHPASEPCLEILGLTCLVLGSVFAVLDNVWPATKMTSGSARAQTLIPDILTLAG</sequence>
<evidence type="ECO:0000313" key="1">
    <source>
        <dbReference type="EMBL" id="KAK7471812.1"/>
    </source>
</evidence>
<keyword evidence="2" id="KW-1185">Reference proteome</keyword>
<feature type="non-terminal residue" evidence="1">
    <location>
        <position position="1"/>
    </location>
</feature>
<protein>
    <submittedName>
        <fullName evidence="1">Uncharacterized protein</fullName>
    </submittedName>
</protein>
<proteinExistence type="predicted"/>
<name>A0ABD0JEF8_9CAEN</name>
<dbReference type="AlphaFoldDB" id="A0ABD0JEF8"/>
<dbReference type="Proteomes" id="UP001519460">
    <property type="component" value="Unassembled WGS sequence"/>
</dbReference>
<feature type="non-terminal residue" evidence="1">
    <location>
        <position position="78"/>
    </location>
</feature>
<organism evidence="1 2">
    <name type="scientific">Batillaria attramentaria</name>
    <dbReference type="NCBI Taxonomy" id="370345"/>
    <lineage>
        <taxon>Eukaryota</taxon>
        <taxon>Metazoa</taxon>
        <taxon>Spiralia</taxon>
        <taxon>Lophotrochozoa</taxon>
        <taxon>Mollusca</taxon>
        <taxon>Gastropoda</taxon>
        <taxon>Caenogastropoda</taxon>
        <taxon>Sorbeoconcha</taxon>
        <taxon>Cerithioidea</taxon>
        <taxon>Batillariidae</taxon>
        <taxon>Batillaria</taxon>
    </lineage>
</organism>
<accession>A0ABD0JEF8</accession>
<gene>
    <name evidence="1" type="ORF">BaRGS_00035551</name>
</gene>
<reference evidence="1 2" key="1">
    <citation type="journal article" date="2023" name="Sci. Data">
        <title>Genome assembly of the Korean intertidal mud-creeper Batillaria attramentaria.</title>
        <authorList>
            <person name="Patra A.K."/>
            <person name="Ho P.T."/>
            <person name="Jun S."/>
            <person name="Lee S.J."/>
            <person name="Kim Y."/>
            <person name="Won Y.J."/>
        </authorList>
    </citation>
    <scope>NUCLEOTIDE SEQUENCE [LARGE SCALE GENOMIC DNA]</scope>
    <source>
        <strain evidence="1">Wonlab-2016</strain>
    </source>
</reference>
<dbReference type="EMBL" id="JACVVK020000477">
    <property type="protein sequence ID" value="KAK7471812.1"/>
    <property type="molecule type" value="Genomic_DNA"/>
</dbReference>